<dbReference type="Proteomes" id="UP001227101">
    <property type="component" value="Chromosome"/>
</dbReference>
<evidence type="ECO:0000313" key="3">
    <source>
        <dbReference type="Proteomes" id="UP001227101"/>
    </source>
</evidence>
<proteinExistence type="predicted"/>
<dbReference type="RefSeq" id="WP_285449791.1">
    <property type="nucleotide sequence ID" value="NZ_CP127173.1"/>
</dbReference>
<name>A0ABY8XAQ7_9PSEU</name>
<organism evidence="2 3">
    <name type="scientific">Amycolatopsis nalaikhensis</name>
    <dbReference type="NCBI Taxonomy" id="715472"/>
    <lineage>
        <taxon>Bacteria</taxon>
        <taxon>Bacillati</taxon>
        <taxon>Actinomycetota</taxon>
        <taxon>Actinomycetes</taxon>
        <taxon>Pseudonocardiales</taxon>
        <taxon>Pseudonocardiaceae</taxon>
        <taxon>Amycolatopsis</taxon>
    </lineage>
</organism>
<evidence type="ECO:0000259" key="1">
    <source>
        <dbReference type="Pfam" id="PF21806"/>
    </source>
</evidence>
<feature type="domain" description="DUF6879" evidence="1">
    <location>
        <begin position="7"/>
        <end position="167"/>
    </location>
</feature>
<dbReference type="Pfam" id="PF21806">
    <property type="entry name" value="DUF6879"/>
    <property type="match status" value="1"/>
</dbReference>
<dbReference type="EMBL" id="CP127173">
    <property type="protein sequence ID" value="WIV53382.1"/>
    <property type="molecule type" value="Genomic_DNA"/>
</dbReference>
<gene>
    <name evidence="2" type="ORF">QP939_31335</name>
</gene>
<protein>
    <recommendedName>
        <fullName evidence="1">DUF6879 domain-containing protein</fullName>
    </recommendedName>
</protein>
<keyword evidence="3" id="KW-1185">Reference proteome</keyword>
<sequence>MSSDAERIAALFRDFTASAFRLELRQTYRIPEEQERLSKFLAGEPKPVVDAPWRRMVRMKTGAGASMVRAKIVRRPLTDYTRFLLTWGIPDNIEAGERYWIVDDTDRCLDLPDHDFWLFDDEHVVRLRFAADGSFLGRDLAAEADLGRYRAWRDNALSHGVPFDDWTAGTGAAG</sequence>
<reference evidence="2 3" key="1">
    <citation type="submission" date="2023-06" db="EMBL/GenBank/DDBJ databases">
        <authorList>
            <person name="Oyuntsetseg B."/>
            <person name="Kim S.B."/>
        </authorList>
    </citation>
    <scope>NUCLEOTIDE SEQUENCE [LARGE SCALE GENOMIC DNA]</scope>
    <source>
        <strain evidence="2 3">2-2</strain>
    </source>
</reference>
<evidence type="ECO:0000313" key="2">
    <source>
        <dbReference type="EMBL" id="WIV53382.1"/>
    </source>
</evidence>
<dbReference type="InterPro" id="IPR049244">
    <property type="entry name" value="DUF6879"/>
</dbReference>
<accession>A0ABY8XAQ7</accession>